<sequence length="200" mass="22385">MTQSVIGKRKVSRTDAKGAFCMSMRLKLLRKKLGMTLETLAEKTGMTKSYLSKVERGLSTPSIATALRLSKALSVPVEELFAEEGAASEGYSLVRHDERQPLARDDEGPAYASLARQIGDRALLPFIVHPPRDFSHSTFKEHLGEEFIFVHRGRVEVDFLSERLTLETGDALHFNAQKPHRLRSLGEEQAELLVVVHSEE</sequence>
<dbReference type="GO" id="GO:0005829">
    <property type="term" value="C:cytosol"/>
    <property type="evidence" value="ECO:0007669"/>
    <property type="project" value="TreeGrafter"/>
</dbReference>
<dbReference type="InterPro" id="IPR001387">
    <property type="entry name" value="Cro/C1-type_HTH"/>
</dbReference>
<dbReference type="InterPro" id="IPR011051">
    <property type="entry name" value="RmlC_Cupin_sf"/>
</dbReference>
<proteinExistence type="predicted"/>
<dbReference type="AlphaFoldDB" id="A0A679GZ30"/>
<dbReference type="PANTHER" id="PTHR46797:SF1">
    <property type="entry name" value="METHYLPHOSPHONATE SYNTHASE"/>
    <property type="match status" value="1"/>
</dbReference>
<dbReference type="InterPro" id="IPR013096">
    <property type="entry name" value="Cupin_2"/>
</dbReference>
<accession>A0A679GZ30</accession>
<protein>
    <submittedName>
        <fullName evidence="3">Transcriptional regulator</fullName>
    </submittedName>
</protein>
<evidence type="ECO:0000256" key="1">
    <source>
        <dbReference type="ARBA" id="ARBA00023125"/>
    </source>
</evidence>
<dbReference type="KEGG" id="poj:PtoMrB4_51110"/>
<organism evidence="3 4">
    <name type="scientific">Metapseudomonas otitidis</name>
    <dbReference type="NCBI Taxonomy" id="319939"/>
    <lineage>
        <taxon>Bacteria</taxon>
        <taxon>Pseudomonadati</taxon>
        <taxon>Pseudomonadota</taxon>
        <taxon>Gammaproteobacteria</taxon>
        <taxon>Pseudomonadales</taxon>
        <taxon>Pseudomonadaceae</taxon>
        <taxon>Metapseudomonas</taxon>
    </lineage>
</organism>
<dbReference type="InterPro" id="IPR014710">
    <property type="entry name" value="RmlC-like_jellyroll"/>
</dbReference>
<feature type="domain" description="HTH cro/C1-type" evidence="2">
    <location>
        <begin position="26"/>
        <end position="80"/>
    </location>
</feature>
<dbReference type="SMART" id="SM00530">
    <property type="entry name" value="HTH_XRE"/>
    <property type="match status" value="1"/>
</dbReference>
<dbReference type="Pfam" id="PF07883">
    <property type="entry name" value="Cupin_2"/>
    <property type="match status" value="1"/>
</dbReference>
<dbReference type="Pfam" id="PF01381">
    <property type="entry name" value="HTH_3"/>
    <property type="match status" value="1"/>
</dbReference>
<dbReference type="SUPFAM" id="SSF51182">
    <property type="entry name" value="RmlC-like cupins"/>
    <property type="match status" value="1"/>
</dbReference>
<reference evidence="3 4" key="1">
    <citation type="journal article" date="2020" name="Microbiol. Resour. Announc.">
        <title>Complete genome sequence of Pseudomonas otitidis strain MrB4, isolated from Lake Biwa in Japan.</title>
        <authorList>
            <person name="Miyazaki K."/>
            <person name="Hase E."/>
            <person name="Maruya T."/>
        </authorList>
    </citation>
    <scope>NUCLEOTIDE SEQUENCE [LARGE SCALE GENOMIC DNA]</scope>
    <source>
        <strain evidence="3 4">MrB4</strain>
    </source>
</reference>
<dbReference type="GO" id="GO:0003677">
    <property type="term" value="F:DNA binding"/>
    <property type="evidence" value="ECO:0007669"/>
    <property type="project" value="UniProtKB-KW"/>
</dbReference>
<dbReference type="Gene3D" id="1.10.260.40">
    <property type="entry name" value="lambda repressor-like DNA-binding domains"/>
    <property type="match status" value="1"/>
</dbReference>
<dbReference type="Proteomes" id="UP000501237">
    <property type="component" value="Chromosome"/>
</dbReference>
<evidence type="ECO:0000313" key="4">
    <source>
        <dbReference type="Proteomes" id="UP000501237"/>
    </source>
</evidence>
<dbReference type="SUPFAM" id="SSF47413">
    <property type="entry name" value="lambda repressor-like DNA-binding domains"/>
    <property type="match status" value="1"/>
</dbReference>
<dbReference type="InterPro" id="IPR010982">
    <property type="entry name" value="Lambda_DNA-bd_dom_sf"/>
</dbReference>
<dbReference type="InterPro" id="IPR050807">
    <property type="entry name" value="TransReg_Diox_bact_type"/>
</dbReference>
<evidence type="ECO:0000313" key="3">
    <source>
        <dbReference type="EMBL" id="BCA31134.1"/>
    </source>
</evidence>
<dbReference type="EMBL" id="AP022642">
    <property type="protein sequence ID" value="BCA31134.1"/>
    <property type="molecule type" value="Genomic_DNA"/>
</dbReference>
<keyword evidence="1" id="KW-0238">DNA-binding</keyword>
<dbReference type="PANTHER" id="PTHR46797">
    <property type="entry name" value="HTH-TYPE TRANSCRIPTIONAL REGULATOR"/>
    <property type="match status" value="1"/>
</dbReference>
<dbReference type="CDD" id="cd02209">
    <property type="entry name" value="cupin_XRE_C"/>
    <property type="match status" value="1"/>
</dbReference>
<name>A0A679GZ30_9GAMM</name>
<dbReference type="PROSITE" id="PS50943">
    <property type="entry name" value="HTH_CROC1"/>
    <property type="match status" value="1"/>
</dbReference>
<gene>
    <name evidence="3" type="ORF">PtoMrB4_51110</name>
</gene>
<evidence type="ECO:0000259" key="2">
    <source>
        <dbReference type="PROSITE" id="PS50943"/>
    </source>
</evidence>
<dbReference type="Gene3D" id="2.60.120.10">
    <property type="entry name" value="Jelly Rolls"/>
    <property type="match status" value="1"/>
</dbReference>
<dbReference type="GO" id="GO:0003700">
    <property type="term" value="F:DNA-binding transcription factor activity"/>
    <property type="evidence" value="ECO:0007669"/>
    <property type="project" value="TreeGrafter"/>
</dbReference>
<dbReference type="CDD" id="cd00093">
    <property type="entry name" value="HTH_XRE"/>
    <property type="match status" value="1"/>
</dbReference>